<evidence type="ECO:0000256" key="3">
    <source>
        <dbReference type="ARBA" id="ARBA00012438"/>
    </source>
</evidence>
<evidence type="ECO:0000256" key="2">
    <source>
        <dbReference type="ARBA" id="ARBA00004429"/>
    </source>
</evidence>
<proteinExistence type="predicted"/>
<feature type="domain" description="HAMP" evidence="18">
    <location>
        <begin position="233"/>
        <end position="284"/>
    </location>
</feature>
<evidence type="ECO:0000256" key="1">
    <source>
        <dbReference type="ARBA" id="ARBA00000085"/>
    </source>
</evidence>
<dbReference type="GO" id="GO:0005524">
    <property type="term" value="F:ATP binding"/>
    <property type="evidence" value="ECO:0007669"/>
    <property type="project" value="UniProtKB-KW"/>
</dbReference>
<evidence type="ECO:0000256" key="15">
    <source>
        <dbReference type="SAM" id="MobiDB-lite"/>
    </source>
</evidence>
<sequence length="491" mass="53296">MPRNVIGDGLGANTRRTPPSTQSITPATGLNSAISVILRFLSLRRLVRLDGMKPDWLKPFLPRSLYGRAALILIVPVLTIQLVVSVTFIQRHYEGVTAQMTGNLLIEVAYLLDQVNSAPNVAEAETRGVELARKLHLEVTLPVAANGVQDRSEWYDLSGQAMITTLHAGLPEVTGVDLLSNPEVVDTLITTRYGPMRVAFDRHRVAASNPHQLLVLMIATSILMTLIAYLFLRNQLRPITRLAMAAEAFGNGRSVAYKPRGANEVRAAGRSFLEMRARIERQIEQRTLMLSGVSHDLRTPLTRLKLGLAMLADEPEVAALERDVADMEHLLDAFLAFARGDALEDAVRADPIGLVGLVVENARRAGQAVTLVSTEGQGTAMIRPQAVTRAVENLVNNGVRYGKRVEVRVALTEKNVRITVEDDGPGIPADQRENAIRPFIRLDAARNQDRGGGVGLGLSITADIAGSHGGSLRLSDSETLGGLKAELVLAR</sequence>
<evidence type="ECO:0000256" key="9">
    <source>
        <dbReference type="ARBA" id="ARBA00022741"/>
    </source>
</evidence>
<dbReference type="InterPro" id="IPR036890">
    <property type="entry name" value="HATPase_C_sf"/>
</dbReference>
<evidence type="ECO:0000259" key="18">
    <source>
        <dbReference type="PROSITE" id="PS50885"/>
    </source>
</evidence>
<comment type="catalytic activity">
    <reaction evidence="1">
        <text>ATP + protein L-histidine = ADP + protein N-phospho-L-histidine.</text>
        <dbReference type="EC" id="2.7.13.3"/>
    </reaction>
</comment>
<organism evidence="19">
    <name type="scientific">mine drainage metagenome</name>
    <dbReference type="NCBI Taxonomy" id="410659"/>
    <lineage>
        <taxon>unclassified sequences</taxon>
        <taxon>metagenomes</taxon>
        <taxon>ecological metagenomes</taxon>
    </lineage>
</organism>
<keyword evidence="8 16" id="KW-0812">Transmembrane</keyword>
<dbReference type="PROSITE" id="PS50109">
    <property type="entry name" value="HIS_KIN"/>
    <property type="match status" value="1"/>
</dbReference>
<dbReference type="Pfam" id="PF00512">
    <property type="entry name" value="HisKA"/>
    <property type="match status" value="1"/>
</dbReference>
<feature type="compositionally biased region" description="Polar residues" evidence="15">
    <location>
        <begin position="14"/>
        <end position="24"/>
    </location>
</feature>
<keyword evidence="10" id="KW-0418">Kinase</keyword>
<reference evidence="19" key="1">
    <citation type="submission" date="2016-10" db="EMBL/GenBank/DDBJ databases">
        <title>Sequence of Gallionella enrichment culture.</title>
        <authorList>
            <person name="Poehlein A."/>
            <person name="Muehling M."/>
            <person name="Daniel R."/>
        </authorList>
    </citation>
    <scope>NUCLEOTIDE SEQUENCE</scope>
</reference>
<evidence type="ECO:0000256" key="12">
    <source>
        <dbReference type="ARBA" id="ARBA00022989"/>
    </source>
</evidence>
<dbReference type="SMART" id="SM00387">
    <property type="entry name" value="HATPase_c"/>
    <property type="match status" value="1"/>
</dbReference>
<dbReference type="InterPro" id="IPR003661">
    <property type="entry name" value="HisK_dim/P_dom"/>
</dbReference>
<evidence type="ECO:0000256" key="14">
    <source>
        <dbReference type="ARBA" id="ARBA00023136"/>
    </source>
</evidence>
<keyword evidence="4" id="KW-1003">Cell membrane</keyword>
<keyword evidence="13" id="KW-0902">Two-component regulatory system</keyword>
<dbReference type="EMBL" id="MLJW01001214">
    <property type="protein sequence ID" value="OIQ79437.1"/>
    <property type="molecule type" value="Genomic_DNA"/>
</dbReference>
<dbReference type="InterPro" id="IPR003660">
    <property type="entry name" value="HAMP_dom"/>
</dbReference>
<evidence type="ECO:0000256" key="6">
    <source>
        <dbReference type="ARBA" id="ARBA00022553"/>
    </source>
</evidence>
<feature type="region of interest" description="Disordered" evidence="15">
    <location>
        <begin position="1"/>
        <end position="24"/>
    </location>
</feature>
<dbReference type="Pfam" id="PF00672">
    <property type="entry name" value="HAMP"/>
    <property type="match status" value="1"/>
</dbReference>
<accession>A0A1J5QU62</accession>
<dbReference type="Gene3D" id="3.30.565.10">
    <property type="entry name" value="Histidine kinase-like ATPase, C-terminal domain"/>
    <property type="match status" value="1"/>
</dbReference>
<feature type="domain" description="Histidine kinase" evidence="17">
    <location>
        <begin position="292"/>
        <end position="491"/>
    </location>
</feature>
<dbReference type="InterPro" id="IPR005467">
    <property type="entry name" value="His_kinase_dom"/>
</dbReference>
<dbReference type="InterPro" id="IPR004358">
    <property type="entry name" value="Sig_transdc_His_kin-like_C"/>
</dbReference>
<evidence type="ECO:0000256" key="5">
    <source>
        <dbReference type="ARBA" id="ARBA00022519"/>
    </source>
</evidence>
<evidence type="ECO:0000256" key="16">
    <source>
        <dbReference type="SAM" id="Phobius"/>
    </source>
</evidence>
<dbReference type="InterPro" id="IPR003594">
    <property type="entry name" value="HATPase_dom"/>
</dbReference>
<keyword evidence="14 16" id="KW-0472">Membrane</keyword>
<feature type="transmembrane region" description="Helical" evidence="16">
    <location>
        <begin position="65"/>
        <end position="89"/>
    </location>
</feature>
<dbReference type="GO" id="GO:0000155">
    <property type="term" value="F:phosphorelay sensor kinase activity"/>
    <property type="evidence" value="ECO:0007669"/>
    <property type="project" value="InterPro"/>
</dbReference>
<gene>
    <name evidence="19" type="primary">envZ_19</name>
    <name evidence="19" type="ORF">GALL_388260</name>
</gene>
<keyword evidence="12 16" id="KW-1133">Transmembrane helix</keyword>
<keyword evidence="6" id="KW-0597">Phosphoprotein</keyword>
<evidence type="ECO:0000313" key="19">
    <source>
        <dbReference type="EMBL" id="OIQ79437.1"/>
    </source>
</evidence>
<evidence type="ECO:0000256" key="7">
    <source>
        <dbReference type="ARBA" id="ARBA00022679"/>
    </source>
</evidence>
<keyword evidence="7 19" id="KW-0808">Transferase</keyword>
<dbReference type="InterPro" id="IPR050980">
    <property type="entry name" value="2C_sensor_his_kinase"/>
</dbReference>
<dbReference type="CDD" id="cd00082">
    <property type="entry name" value="HisKA"/>
    <property type="match status" value="1"/>
</dbReference>
<dbReference type="SUPFAM" id="SSF47384">
    <property type="entry name" value="Homodimeric domain of signal transducing histidine kinase"/>
    <property type="match status" value="1"/>
</dbReference>
<keyword evidence="5" id="KW-0997">Cell inner membrane</keyword>
<dbReference type="GO" id="GO:0005886">
    <property type="term" value="C:plasma membrane"/>
    <property type="evidence" value="ECO:0007669"/>
    <property type="project" value="UniProtKB-SubCell"/>
</dbReference>
<dbReference type="Pfam" id="PF02518">
    <property type="entry name" value="HATPase_c"/>
    <property type="match status" value="1"/>
</dbReference>
<dbReference type="Gene3D" id="1.10.287.130">
    <property type="match status" value="1"/>
</dbReference>
<dbReference type="SMART" id="SM00388">
    <property type="entry name" value="HisKA"/>
    <property type="match status" value="1"/>
</dbReference>
<evidence type="ECO:0000256" key="8">
    <source>
        <dbReference type="ARBA" id="ARBA00022692"/>
    </source>
</evidence>
<dbReference type="InterPro" id="IPR036097">
    <property type="entry name" value="HisK_dim/P_sf"/>
</dbReference>
<evidence type="ECO:0000259" key="17">
    <source>
        <dbReference type="PROSITE" id="PS50109"/>
    </source>
</evidence>
<protein>
    <recommendedName>
        <fullName evidence="3">histidine kinase</fullName>
        <ecNumber evidence="3">2.7.13.3</ecNumber>
    </recommendedName>
</protein>
<dbReference type="PANTHER" id="PTHR44936:SF5">
    <property type="entry name" value="SENSOR HISTIDINE KINASE ENVZ"/>
    <property type="match status" value="1"/>
</dbReference>
<comment type="caution">
    <text evidence="19">The sequence shown here is derived from an EMBL/GenBank/DDBJ whole genome shotgun (WGS) entry which is preliminary data.</text>
</comment>
<dbReference type="AlphaFoldDB" id="A0A1J5QU62"/>
<dbReference type="PANTHER" id="PTHR44936">
    <property type="entry name" value="SENSOR PROTEIN CREC"/>
    <property type="match status" value="1"/>
</dbReference>
<dbReference type="SMART" id="SM00304">
    <property type="entry name" value="HAMP"/>
    <property type="match status" value="1"/>
</dbReference>
<dbReference type="PROSITE" id="PS50885">
    <property type="entry name" value="HAMP"/>
    <property type="match status" value="1"/>
</dbReference>
<keyword evidence="9" id="KW-0547">Nucleotide-binding</keyword>
<dbReference type="PRINTS" id="PR00344">
    <property type="entry name" value="BCTRLSENSOR"/>
</dbReference>
<comment type="subcellular location">
    <subcellularLocation>
        <location evidence="2">Cell inner membrane</location>
        <topology evidence="2">Multi-pass membrane protein</topology>
    </subcellularLocation>
</comment>
<name>A0A1J5QU62_9ZZZZ</name>
<evidence type="ECO:0000256" key="13">
    <source>
        <dbReference type="ARBA" id="ARBA00023012"/>
    </source>
</evidence>
<evidence type="ECO:0000256" key="10">
    <source>
        <dbReference type="ARBA" id="ARBA00022777"/>
    </source>
</evidence>
<keyword evidence="11" id="KW-0067">ATP-binding</keyword>
<dbReference type="SUPFAM" id="SSF55874">
    <property type="entry name" value="ATPase domain of HSP90 chaperone/DNA topoisomerase II/histidine kinase"/>
    <property type="match status" value="1"/>
</dbReference>
<feature type="transmembrane region" description="Helical" evidence="16">
    <location>
        <begin position="213"/>
        <end position="232"/>
    </location>
</feature>
<dbReference type="EC" id="2.7.13.3" evidence="3"/>
<dbReference type="Gene3D" id="6.10.340.10">
    <property type="match status" value="1"/>
</dbReference>
<evidence type="ECO:0000256" key="11">
    <source>
        <dbReference type="ARBA" id="ARBA00022840"/>
    </source>
</evidence>
<evidence type="ECO:0000256" key="4">
    <source>
        <dbReference type="ARBA" id="ARBA00022475"/>
    </source>
</evidence>